<reference evidence="2" key="1">
    <citation type="submission" date="2019-08" db="EMBL/GenBank/DDBJ databases">
        <authorList>
            <person name="Kucharzyk K."/>
            <person name="Murdoch R.W."/>
            <person name="Higgins S."/>
            <person name="Loffler F."/>
        </authorList>
    </citation>
    <scope>NUCLEOTIDE SEQUENCE</scope>
</reference>
<name>A0A644UDW5_9ZZZZ</name>
<evidence type="ECO:0000256" key="1">
    <source>
        <dbReference type="SAM" id="Phobius"/>
    </source>
</evidence>
<proteinExistence type="predicted"/>
<sequence length="179" mass="19942">MTSQRILLIGGLLLFLSGLAYSLFYHIILNAINQHSLLYNLDMAFNMTAKGDFETASAFAIQYRIEAAAHQIHSRIPLQLMLTGLLSAPLLIASQYIEASERLQQIFALLIVLGGFILASGEIITVYGPEHGGNFITVGGYSWIFFGLLGYVIYTALYMWLHDTPKINRAQRAKAERSQ</sequence>
<accession>A0A644UDW5</accession>
<keyword evidence="1" id="KW-0812">Transmembrane</keyword>
<evidence type="ECO:0000313" key="2">
    <source>
        <dbReference type="EMBL" id="MPL77051.1"/>
    </source>
</evidence>
<keyword evidence="1" id="KW-0472">Membrane</keyword>
<organism evidence="2">
    <name type="scientific">bioreactor metagenome</name>
    <dbReference type="NCBI Taxonomy" id="1076179"/>
    <lineage>
        <taxon>unclassified sequences</taxon>
        <taxon>metagenomes</taxon>
        <taxon>ecological metagenomes</taxon>
    </lineage>
</organism>
<feature type="transmembrane region" description="Helical" evidence="1">
    <location>
        <begin position="106"/>
        <end position="128"/>
    </location>
</feature>
<feature type="transmembrane region" description="Helical" evidence="1">
    <location>
        <begin position="140"/>
        <end position="161"/>
    </location>
</feature>
<gene>
    <name evidence="2" type="ORF">SDC9_22902</name>
</gene>
<dbReference type="AlphaFoldDB" id="A0A644UDW5"/>
<dbReference type="EMBL" id="VSSQ01000103">
    <property type="protein sequence ID" value="MPL77051.1"/>
    <property type="molecule type" value="Genomic_DNA"/>
</dbReference>
<comment type="caution">
    <text evidence="2">The sequence shown here is derived from an EMBL/GenBank/DDBJ whole genome shotgun (WGS) entry which is preliminary data.</text>
</comment>
<protein>
    <submittedName>
        <fullName evidence="2">Uncharacterized protein</fullName>
    </submittedName>
</protein>
<keyword evidence="1" id="KW-1133">Transmembrane helix</keyword>
<feature type="transmembrane region" description="Helical" evidence="1">
    <location>
        <begin position="76"/>
        <end position="94"/>
    </location>
</feature>